<protein>
    <recommendedName>
        <fullName evidence="3">DUF2459 domain-containing protein</fullName>
    </recommendedName>
</protein>
<evidence type="ECO:0008006" key="3">
    <source>
        <dbReference type="Google" id="ProtNLM"/>
    </source>
</evidence>
<dbReference type="InterPro" id="IPR011727">
    <property type="entry name" value="CHP02117"/>
</dbReference>
<gene>
    <name evidence="1" type="ORF">ROA7450_00235</name>
</gene>
<dbReference type="AlphaFoldDB" id="A0A1X6Y9G4"/>
<dbReference type="Proteomes" id="UP000193061">
    <property type="component" value="Unassembled WGS sequence"/>
</dbReference>
<keyword evidence="2" id="KW-1185">Reference proteome</keyword>
<dbReference type="NCBIfam" id="TIGR02117">
    <property type="entry name" value="chp_urease_rgn"/>
    <property type="match status" value="1"/>
</dbReference>
<reference evidence="1 2" key="1">
    <citation type="submission" date="2017-03" db="EMBL/GenBank/DDBJ databases">
        <authorList>
            <person name="Afonso C.L."/>
            <person name="Miller P.J."/>
            <person name="Scott M.A."/>
            <person name="Spackman E."/>
            <person name="Goraichik I."/>
            <person name="Dimitrov K.M."/>
            <person name="Suarez D.L."/>
            <person name="Swayne D.E."/>
        </authorList>
    </citation>
    <scope>NUCLEOTIDE SEQUENCE [LARGE SCALE GENOMIC DNA]</scope>
    <source>
        <strain evidence="1 2">CECT 7450</strain>
    </source>
</reference>
<dbReference type="OrthoDB" id="211174at2"/>
<dbReference type="EMBL" id="FWFX01000001">
    <property type="protein sequence ID" value="SLN13940.1"/>
    <property type="molecule type" value="Genomic_DNA"/>
</dbReference>
<organism evidence="1 2">
    <name type="scientific">Roseovarius albus</name>
    <dbReference type="NCBI Taxonomy" id="1247867"/>
    <lineage>
        <taxon>Bacteria</taxon>
        <taxon>Pseudomonadati</taxon>
        <taxon>Pseudomonadota</taxon>
        <taxon>Alphaproteobacteria</taxon>
        <taxon>Rhodobacterales</taxon>
        <taxon>Roseobacteraceae</taxon>
        <taxon>Roseovarius</taxon>
    </lineage>
</organism>
<dbReference type="Pfam" id="PF09601">
    <property type="entry name" value="DUF2459"/>
    <property type="match status" value="1"/>
</dbReference>
<proteinExistence type="predicted"/>
<accession>A0A1X6Y9G4</accession>
<evidence type="ECO:0000313" key="1">
    <source>
        <dbReference type="EMBL" id="SLN13940.1"/>
    </source>
</evidence>
<evidence type="ECO:0000313" key="2">
    <source>
        <dbReference type="Proteomes" id="UP000193061"/>
    </source>
</evidence>
<dbReference type="RefSeq" id="WP_085803782.1">
    <property type="nucleotide sequence ID" value="NZ_FWFX01000001.1"/>
</dbReference>
<name>A0A1X6Y9G4_9RHOB</name>
<sequence length="230" mass="25380">MRKSIARILLGLLGLLILYFIAAMIGAIIPNGNHESVETNPHESTEILLLAGPIHYDFLIPLTDDVRKDFAEFTSAGVPIFDPAAEWLLIGWGARNFYTTAGSYADVSASAVVRAIFGDSSVLRTEVLGPIRPDLDLPRFKVNEAQFKQMRQAILDSFAREADGIIPVSGNLSSRDQFFAASERFHLFRTCNTWVGDMIQAAGLPFGRWVPLPYSVSLSHSNFLAHEPTD</sequence>